<keyword evidence="2" id="KW-0812">Transmembrane</keyword>
<name>A0A166AF80_9AGAM</name>
<dbReference type="Proteomes" id="UP000076532">
    <property type="component" value="Unassembled WGS sequence"/>
</dbReference>
<keyword evidence="2" id="KW-1133">Transmembrane helix</keyword>
<evidence type="ECO:0000256" key="1">
    <source>
        <dbReference type="SAM" id="MobiDB-lite"/>
    </source>
</evidence>
<protein>
    <submittedName>
        <fullName evidence="3">Uncharacterized protein</fullName>
    </submittedName>
</protein>
<feature type="region of interest" description="Disordered" evidence="1">
    <location>
        <begin position="52"/>
        <end position="82"/>
    </location>
</feature>
<accession>A0A166AF80</accession>
<dbReference type="EMBL" id="KV417661">
    <property type="protein sequence ID" value="KZP11544.1"/>
    <property type="molecule type" value="Genomic_DNA"/>
</dbReference>
<organism evidence="3 4">
    <name type="scientific">Athelia psychrophila</name>
    <dbReference type="NCBI Taxonomy" id="1759441"/>
    <lineage>
        <taxon>Eukaryota</taxon>
        <taxon>Fungi</taxon>
        <taxon>Dikarya</taxon>
        <taxon>Basidiomycota</taxon>
        <taxon>Agaricomycotina</taxon>
        <taxon>Agaricomycetes</taxon>
        <taxon>Agaricomycetidae</taxon>
        <taxon>Atheliales</taxon>
        <taxon>Atheliaceae</taxon>
        <taxon>Athelia</taxon>
    </lineage>
</organism>
<dbReference type="AlphaFoldDB" id="A0A166AF80"/>
<reference evidence="3 4" key="1">
    <citation type="journal article" date="2016" name="Mol. Biol. Evol.">
        <title>Comparative Genomics of Early-Diverging Mushroom-Forming Fungi Provides Insights into the Origins of Lignocellulose Decay Capabilities.</title>
        <authorList>
            <person name="Nagy L.G."/>
            <person name="Riley R."/>
            <person name="Tritt A."/>
            <person name="Adam C."/>
            <person name="Daum C."/>
            <person name="Floudas D."/>
            <person name="Sun H."/>
            <person name="Yadav J.S."/>
            <person name="Pangilinan J."/>
            <person name="Larsson K.H."/>
            <person name="Matsuura K."/>
            <person name="Barry K."/>
            <person name="Labutti K."/>
            <person name="Kuo R."/>
            <person name="Ohm R.A."/>
            <person name="Bhattacharya S.S."/>
            <person name="Shirouzu T."/>
            <person name="Yoshinaga Y."/>
            <person name="Martin F.M."/>
            <person name="Grigoriev I.V."/>
            <person name="Hibbett D.S."/>
        </authorList>
    </citation>
    <scope>NUCLEOTIDE SEQUENCE [LARGE SCALE GENOMIC DNA]</scope>
    <source>
        <strain evidence="3 4">CBS 109695</strain>
    </source>
</reference>
<sequence length="205" mass="22127">MKTPPPRRLHAITPTRGKIVRIMPVVVFCPLSAAYTLLIMFCLLAGSGRPSTTRAAGRAPHPASVPYRRAPRQGSSHDPCEHPRAIPISSRRSLESSSSASWTFSKEGRFGIRSCCGLRLGRKLDWIEAELNGGSAGSEGRMRGGCCAGWDILWRGTGSCTWIVRASATWRSPSAIIKDSEIFSQDVVSAQRDAVQEVGPVGAHS</sequence>
<evidence type="ECO:0000256" key="2">
    <source>
        <dbReference type="SAM" id="Phobius"/>
    </source>
</evidence>
<keyword evidence="2" id="KW-0472">Membrane</keyword>
<evidence type="ECO:0000313" key="3">
    <source>
        <dbReference type="EMBL" id="KZP11544.1"/>
    </source>
</evidence>
<proteinExistence type="predicted"/>
<feature type="transmembrane region" description="Helical" evidence="2">
    <location>
        <begin position="21"/>
        <end position="46"/>
    </location>
</feature>
<keyword evidence="4" id="KW-1185">Reference proteome</keyword>
<gene>
    <name evidence="3" type="ORF">FIBSPDRAFT_184159</name>
</gene>
<evidence type="ECO:0000313" key="4">
    <source>
        <dbReference type="Proteomes" id="UP000076532"/>
    </source>
</evidence>